<keyword evidence="2" id="KW-1185">Reference proteome</keyword>
<sequence length="451" mass="52362">MAKKESLVQAIQTILNHWRSFPNVTSEGKYEFLTQTVFADSVESHHLLGISEDITLNLELVRKVHKVFIHEITHWLDHTSTLWGQKNLITIFNALNAWKREEEEELWRIIELFAEIGKNEFNDYYKVFGPAINDSKIKIPWRYQYSFGLQYGSDGRIRQDRPFVTTRFYTPENILISRVPISVVSLIEAIATSSELELEYSFILPMLKGKLNEFEFLIESKLFEQKMIDRLYNPYLTVYSVATHCLANYIGIDEIGIAYKLSSALSSLCLNLPDSIFDKFKIPNYDQDIFKERAYHMISRRDRGFAFFVLCQYAPKLNDTDILNWLENTVKSAGLPSISELQNMAGEEMSNLKNTIIDGYFTSHLENLLEIGQENYKKRGIYGKHEPCLTSLLLGSQEIKLPPIILGDGEIFDLDAAFGRVKRTSDDTEKWVFEIWDIESKLREFQRACTF</sequence>
<proteinExistence type="predicted"/>
<name>A0ABZ2UVV4_9CYAN</name>
<gene>
    <name evidence="1" type="ORF">WJM97_07520</name>
</gene>
<reference evidence="1 2" key="1">
    <citation type="submission" date="2024-04" db="EMBL/GenBank/DDBJ databases">
        <title>Okeanomitos corallinicola gen. &amp; sp. nov. (Nostocales, Cyanobacteria), a new toxic marine heterocyst-forming cyanobacterium from a coral reef.</title>
        <authorList>
            <person name="Li H."/>
            <person name="Li R."/>
            <person name="Kang J."/>
            <person name="Hii K.S."/>
            <person name="Mohamed H.F."/>
            <person name="Xu X."/>
            <person name="Luo Z."/>
        </authorList>
    </citation>
    <scope>NUCLEOTIDE SEQUENCE [LARGE SCALE GENOMIC DNA]</scope>
    <source>
        <strain evidence="1 2">TIOX110</strain>
    </source>
</reference>
<dbReference type="EMBL" id="CP150886">
    <property type="protein sequence ID" value="WZB89524.1"/>
    <property type="molecule type" value="Genomic_DNA"/>
</dbReference>
<protein>
    <submittedName>
        <fullName evidence="1">Uncharacterized protein</fullName>
    </submittedName>
</protein>
<evidence type="ECO:0000313" key="2">
    <source>
        <dbReference type="Proteomes" id="UP001483337"/>
    </source>
</evidence>
<accession>A0ABZ2UVV4</accession>
<evidence type="ECO:0000313" key="1">
    <source>
        <dbReference type="EMBL" id="WZB89524.1"/>
    </source>
</evidence>
<dbReference type="RefSeq" id="WP_353932422.1">
    <property type="nucleotide sequence ID" value="NZ_CP150886.1"/>
</dbReference>
<organism evidence="1 2">
    <name type="scientific">Okeanomitos corallinicola TIOX110</name>
    <dbReference type="NCBI Taxonomy" id="3133117"/>
    <lineage>
        <taxon>Bacteria</taxon>
        <taxon>Bacillati</taxon>
        <taxon>Cyanobacteriota</taxon>
        <taxon>Cyanophyceae</taxon>
        <taxon>Nostocales</taxon>
        <taxon>Aphanizomenonaceae</taxon>
        <taxon>Okeanomitos</taxon>
    </lineage>
</organism>
<dbReference type="Proteomes" id="UP001483337">
    <property type="component" value="Chromosome"/>
</dbReference>